<dbReference type="AlphaFoldDB" id="A0A1N6TP18"/>
<dbReference type="SMART" id="SM00267">
    <property type="entry name" value="GGDEF"/>
    <property type="match status" value="1"/>
</dbReference>
<evidence type="ECO:0000259" key="2">
    <source>
        <dbReference type="PROSITE" id="PS50887"/>
    </source>
</evidence>
<dbReference type="InterPro" id="IPR029787">
    <property type="entry name" value="Nucleotide_cyclase"/>
</dbReference>
<dbReference type="InterPro" id="IPR001633">
    <property type="entry name" value="EAL_dom"/>
</dbReference>
<protein>
    <submittedName>
        <fullName evidence="4">Diguanylate cyclase (GGDEF) domain-containing protein</fullName>
    </submittedName>
    <submittedName>
        <fullName evidence="3">GGDEF domain-containing protein</fullName>
    </submittedName>
</protein>
<dbReference type="InterPro" id="IPR050706">
    <property type="entry name" value="Cyclic-di-GMP_PDE-like"/>
</dbReference>
<proteinExistence type="predicted"/>
<dbReference type="CDD" id="cd01949">
    <property type="entry name" value="GGDEF"/>
    <property type="match status" value="1"/>
</dbReference>
<dbReference type="SUPFAM" id="SSF55785">
    <property type="entry name" value="PYP-like sensor domain (PAS domain)"/>
    <property type="match status" value="1"/>
</dbReference>
<dbReference type="Proteomes" id="UP000215545">
    <property type="component" value="Unassembled WGS sequence"/>
</dbReference>
<dbReference type="InterPro" id="IPR000160">
    <property type="entry name" value="GGDEF_dom"/>
</dbReference>
<dbReference type="SMART" id="SM00091">
    <property type="entry name" value="PAS"/>
    <property type="match status" value="1"/>
</dbReference>
<dbReference type="CDD" id="cd01948">
    <property type="entry name" value="EAL"/>
    <property type="match status" value="1"/>
</dbReference>
<dbReference type="Gene3D" id="3.20.20.450">
    <property type="entry name" value="EAL domain"/>
    <property type="match status" value="1"/>
</dbReference>
<accession>A0A1N6TP18</accession>
<feature type="domain" description="GGDEF" evidence="2">
    <location>
        <begin position="262"/>
        <end position="396"/>
    </location>
</feature>
<dbReference type="NCBIfam" id="TIGR00254">
    <property type="entry name" value="GGDEF"/>
    <property type="match status" value="1"/>
</dbReference>
<dbReference type="InterPro" id="IPR043128">
    <property type="entry name" value="Rev_trsase/Diguanyl_cyclase"/>
</dbReference>
<name>A0A1N6TP18_9BACI</name>
<reference evidence="4 5" key="1">
    <citation type="submission" date="2017-01" db="EMBL/GenBank/DDBJ databases">
        <authorList>
            <person name="Mah S.A."/>
            <person name="Swanson W.J."/>
            <person name="Moy G.W."/>
            <person name="Vacquier V.D."/>
        </authorList>
    </citation>
    <scope>NUCLEOTIDE SEQUENCE [LARGE SCALE GENOMIC DNA]</scope>
    <source>
        <strain evidence="4 5">NIO-1016</strain>
    </source>
</reference>
<dbReference type="STRING" id="1017273.SAMN05443094_10335"/>
<dbReference type="OrthoDB" id="9759607at2"/>
<dbReference type="SUPFAM" id="SSF55073">
    <property type="entry name" value="Nucleotide cyclase"/>
    <property type="match status" value="1"/>
</dbReference>
<dbReference type="RefSeq" id="WP_045851633.1">
    <property type="nucleotide sequence ID" value="NZ_FTLX01000003.1"/>
</dbReference>
<dbReference type="SMART" id="SM00052">
    <property type="entry name" value="EAL"/>
    <property type="match status" value="1"/>
</dbReference>
<dbReference type="Proteomes" id="UP000186385">
    <property type="component" value="Unassembled WGS sequence"/>
</dbReference>
<keyword evidence="6" id="KW-1185">Reference proteome</keyword>
<dbReference type="Gene3D" id="3.30.70.270">
    <property type="match status" value="1"/>
</dbReference>
<dbReference type="InterPro" id="IPR000014">
    <property type="entry name" value="PAS"/>
</dbReference>
<dbReference type="PANTHER" id="PTHR33121:SF79">
    <property type="entry name" value="CYCLIC DI-GMP PHOSPHODIESTERASE PDED-RELATED"/>
    <property type="match status" value="1"/>
</dbReference>
<gene>
    <name evidence="3" type="ORF">B1B05_06825</name>
    <name evidence="4" type="ORF">SAMN05443094_10335</name>
</gene>
<dbReference type="Pfam" id="PF00990">
    <property type="entry name" value="GGDEF"/>
    <property type="match status" value="1"/>
</dbReference>
<sequence>MFYQGIIDAIPAETALMDRNGTIFAVNTIWREKAATGCNSTLYMECGMNYIELLKMMNRTDDLYHVHEVLNGLKESYQYTYVSHDMPAKPFIFSVKPIIEHGLIQGAILAHEECDRIQAALPEKKPAPSMPFFLLHDNWTFSYVNSEAEILLQYPGHFLAGKNITDFFPHFFEEASSSHYEQAMTEKKPVTLYDYVSNTGNSYHICLFPYYKGGLAVFFQPTGTERQIGERVERFAFFDHLTGIGNRRMISVQLLEREQTKQPFTLFCLNIDQFKHFNEVYGYERGDEALVYLAKKLDEAVADSYDLARIGADEFALFIPEALSAPEIIRMAHDLLKTASGPIPLKDLPAVALKVNIGVVSSADQTVTAASALDQANMAVKKAKLSPFSSFELFKKDIQDELIRLRQIEHDLRHIEVGTDFFLVFQPQVDASTEEIIGFECLSRWNHPVYGFISPAEFIHIAEEKLFIYSLTEKIIDYVFNVLKRWKTAYAFSGIISINLSSFLLEHERFIDFVQAKLKEYAIDPAQIEFEITESVQLFSSDNVNSHLRKLRDAGIRISIDDFGTGYAALSYLSNFPVDKLKIDKHFVDQIELDDNGEAVLETIILMAEKLNLQYIAEGVETAEQLAFLTKHGCSHIQGYYFYKPLLEKDCQFLLNA</sequence>
<dbReference type="PROSITE" id="PS50887">
    <property type="entry name" value="GGDEF"/>
    <property type="match status" value="1"/>
</dbReference>
<dbReference type="GO" id="GO:0071111">
    <property type="term" value="F:cyclic-guanylate-specific phosphodiesterase activity"/>
    <property type="evidence" value="ECO:0007669"/>
    <property type="project" value="InterPro"/>
</dbReference>
<evidence type="ECO:0000259" key="1">
    <source>
        <dbReference type="PROSITE" id="PS50883"/>
    </source>
</evidence>
<dbReference type="InterPro" id="IPR035919">
    <property type="entry name" value="EAL_sf"/>
</dbReference>
<dbReference type="Gene3D" id="3.30.450.20">
    <property type="entry name" value="PAS domain"/>
    <property type="match status" value="1"/>
</dbReference>
<dbReference type="EMBL" id="FTLX01000003">
    <property type="protein sequence ID" value="SIQ54997.1"/>
    <property type="molecule type" value="Genomic_DNA"/>
</dbReference>
<dbReference type="SUPFAM" id="SSF141868">
    <property type="entry name" value="EAL domain-like"/>
    <property type="match status" value="1"/>
</dbReference>
<dbReference type="PROSITE" id="PS50883">
    <property type="entry name" value="EAL"/>
    <property type="match status" value="1"/>
</dbReference>
<dbReference type="EMBL" id="MWSK01000003">
    <property type="protein sequence ID" value="OXS78322.1"/>
    <property type="molecule type" value="Genomic_DNA"/>
</dbReference>
<evidence type="ECO:0000313" key="5">
    <source>
        <dbReference type="Proteomes" id="UP000186385"/>
    </source>
</evidence>
<dbReference type="CDD" id="cd00130">
    <property type="entry name" value="PAS"/>
    <property type="match status" value="1"/>
</dbReference>
<dbReference type="Pfam" id="PF00563">
    <property type="entry name" value="EAL"/>
    <property type="match status" value="1"/>
</dbReference>
<reference evidence="6" key="2">
    <citation type="submission" date="2017-03" db="EMBL/GenBank/DDBJ databases">
        <title>Bacillus sp. V-88(T) DSM27956, whole genome shotgun sequencing project.</title>
        <authorList>
            <person name="Dastager S.G."/>
            <person name="Neurgaonkar P.S."/>
            <person name="Dharne M.S."/>
        </authorList>
    </citation>
    <scope>NUCLEOTIDE SEQUENCE [LARGE SCALE GENOMIC DNA]</scope>
    <source>
        <strain evidence="6">DSM 25145</strain>
    </source>
</reference>
<evidence type="ECO:0000313" key="4">
    <source>
        <dbReference type="EMBL" id="SIQ54997.1"/>
    </source>
</evidence>
<feature type="domain" description="EAL" evidence="1">
    <location>
        <begin position="405"/>
        <end position="657"/>
    </location>
</feature>
<dbReference type="PANTHER" id="PTHR33121">
    <property type="entry name" value="CYCLIC DI-GMP PHOSPHODIESTERASE PDEF"/>
    <property type="match status" value="1"/>
</dbReference>
<evidence type="ECO:0000313" key="3">
    <source>
        <dbReference type="EMBL" id="OXS78322.1"/>
    </source>
</evidence>
<evidence type="ECO:0000313" key="6">
    <source>
        <dbReference type="Proteomes" id="UP000215545"/>
    </source>
</evidence>
<reference evidence="3" key="3">
    <citation type="submission" date="2017-03" db="EMBL/GenBank/DDBJ databases">
        <authorList>
            <person name="Dastager S.G."/>
            <person name="Neurgaonkar P.S."/>
            <person name="Dharne M.S."/>
        </authorList>
    </citation>
    <scope>NUCLEOTIDE SEQUENCE</scope>
    <source>
        <strain evidence="3">DSM 25145</strain>
    </source>
</reference>
<organism evidence="4 5">
    <name type="scientific">Domibacillus enclensis</name>
    <dbReference type="NCBI Taxonomy" id="1017273"/>
    <lineage>
        <taxon>Bacteria</taxon>
        <taxon>Bacillati</taxon>
        <taxon>Bacillota</taxon>
        <taxon>Bacilli</taxon>
        <taxon>Bacillales</taxon>
        <taxon>Bacillaceae</taxon>
        <taxon>Domibacillus</taxon>
    </lineage>
</organism>
<dbReference type="InterPro" id="IPR035965">
    <property type="entry name" value="PAS-like_dom_sf"/>
</dbReference>